<dbReference type="Proteomes" id="UP000606044">
    <property type="component" value="Unassembled WGS sequence"/>
</dbReference>
<protein>
    <submittedName>
        <fullName evidence="4">Flavin reductase</fullName>
    </submittedName>
</protein>
<dbReference type="AlphaFoldDB" id="A0A917C1A4"/>
<reference evidence="4" key="1">
    <citation type="journal article" date="2014" name="Int. J. Syst. Evol. Microbiol.">
        <title>Complete genome sequence of Corynebacterium casei LMG S-19264T (=DSM 44701T), isolated from a smear-ripened cheese.</title>
        <authorList>
            <consortium name="US DOE Joint Genome Institute (JGI-PGF)"/>
            <person name="Walter F."/>
            <person name="Albersmeier A."/>
            <person name="Kalinowski J."/>
            <person name="Ruckert C."/>
        </authorList>
    </citation>
    <scope>NUCLEOTIDE SEQUENCE</scope>
    <source>
        <strain evidence="4">CCM 7897</strain>
    </source>
</reference>
<dbReference type="GO" id="GO:0042602">
    <property type="term" value="F:riboflavin reductase (NADPH) activity"/>
    <property type="evidence" value="ECO:0007669"/>
    <property type="project" value="TreeGrafter"/>
</dbReference>
<evidence type="ECO:0000313" key="5">
    <source>
        <dbReference type="Proteomes" id="UP000606044"/>
    </source>
</evidence>
<dbReference type="InterPro" id="IPR002563">
    <property type="entry name" value="Flavin_Rdtase-like_dom"/>
</dbReference>
<dbReference type="GO" id="GO:0010181">
    <property type="term" value="F:FMN binding"/>
    <property type="evidence" value="ECO:0007669"/>
    <property type="project" value="InterPro"/>
</dbReference>
<comment type="caution">
    <text evidence="4">The sequence shown here is derived from an EMBL/GenBank/DDBJ whole genome shotgun (WGS) entry which is preliminary data.</text>
</comment>
<dbReference type="Gene3D" id="2.30.110.10">
    <property type="entry name" value="Electron Transport, Fmn-binding Protein, Chain A"/>
    <property type="match status" value="1"/>
</dbReference>
<sequence length="180" mass="19274">MGQTMSEASISVAATSDAFDFRAFRRALGHFATGVAVVTARAENGEVVGMTMSSFNSVSLDPPLVLFSVARSALSLPAMLAARGYGVNVLGRDQEDLSNRFSKAMGDKWSDVDHVNGHEDAPLLAGAIAHFECAPYAHHDGGDHVIFLARVVRFSNDEEGDPLVFFRGRYRGLATDLPSA</sequence>
<keyword evidence="5" id="KW-1185">Reference proteome</keyword>
<reference evidence="4" key="2">
    <citation type="submission" date="2020-09" db="EMBL/GenBank/DDBJ databases">
        <authorList>
            <person name="Sun Q."/>
            <person name="Sedlacek I."/>
        </authorList>
    </citation>
    <scope>NUCLEOTIDE SEQUENCE</scope>
    <source>
        <strain evidence="4">CCM 7897</strain>
    </source>
</reference>
<proteinExistence type="inferred from homology"/>
<dbReference type="PANTHER" id="PTHR30466">
    <property type="entry name" value="FLAVIN REDUCTASE"/>
    <property type="match status" value="1"/>
</dbReference>
<dbReference type="EMBL" id="BMCT01000003">
    <property type="protein sequence ID" value="GGF65113.1"/>
    <property type="molecule type" value="Genomic_DNA"/>
</dbReference>
<accession>A0A917C1A4</accession>
<evidence type="ECO:0000256" key="1">
    <source>
        <dbReference type="ARBA" id="ARBA00008898"/>
    </source>
</evidence>
<dbReference type="SUPFAM" id="SSF50475">
    <property type="entry name" value="FMN-binding split barrel"/>
    <property type="match status" value="1"/>
</dbReference>
<evidence type="ECO:0000313" key="4">
    <source>
        <dbReference type="EMBL" id="GGF65113.1"/>
    </source>
</evidence>
<dbReference type="PANTHER" id="PTHR30466:SF11">
    <property type="entry name" value="FLAVIN-DEPENDENT MONOOXYGENASE, REDUCTASE SUBUNIT HSAB"/>
    <property type="match status" value="1"/>
</dbReference>
<organism evidence="4 5">
    <name type="scientific">Azorhizobium oxalatiphilum</name>
    <dbReference type="NCBI Taxonomy" id="980631"/>
    <lineage>
        <taxon>Bacteria</taxon>
        <taxon>Pseudomonadati</taxon>
        <taxon>Pseudomonadota</taxon>
        <taxon>Alphaproteobacteria</taxon>
        <taxon>Hyphomicrobiales</taxon>
        <taxon>Xanthobacteraceae</taxon>
        <taxon>Azorhizobium</taxon>
    </lineage>
</organism>
<name>A0A917C1A4_9HYPH</name>
<dbReference type="SMART" id="SM00903">
    <property type="entry name" value="Flavin_Reduct"/>
    <property type="match status" value="1"/>
</dbReference>
<dbReference type="InterPro" id="IPR050268">
    <property type="entry name" value="NADH-dep_flavin_reductase"/>
</dbReference>
<dbReference type="InterPro" id="IPR012349">
    <property type="entry name" value="Split_barrel_FMN-bd"/>
</dbReference>
<evidence type="ECO:0000259" key="3">
    <source>
        <dbReference type="SMART" id="SM00903"/>
    </source>
</evidence>
<feature type="domain" description="Flavin reductase like" evidence="3">
    <location>
        <begin position="28"/>
        <end position="172"/>
    </location>
</feature>
<evidence type="ECO:0000256" key="2">
    <source>
        <dbReference type="ARBA" id="ARBA00023002"/>
    </source>
</evidence>
<comment type="similarity">
    <text evidence="1">Belongs to the non-flavoprotein flavin reductase family.</text>
</comment>
<gene>
    <name evidence="4" type="ORF">GCM10007301_26140</name>
</gene>
<dbReference type="Pfam" id="PF01613">
    <property type="entry name" value="Flavin_Reduct"/>
    <property type="match status" value="1"/>
</dbReference>
<keyword evidence="2" id="KW-0560">Oxidoreductase</keyword>